<evidence type="ECO:0000256" key="13">
    <source>
        <dbReference type="ARBA" id="ARBA00023237"/>
    </source>
</evidence>
<evidence type="ECO:0000256" key="6">
    <source>
        <dbReference type="ARBA" id="ARBA00022692"/>
    </source>
</evidence>
<evidence type="ECO:0000256" key="16">
    <source>
        <dbReference type="SAM" id="SignalP"/>
    </source>
</evidence>
<dbReference type="Proteomes" id="UP000490980">
    <property type="component" value="Unassembled WGS sequence"/>
</dbReference>
<keyword evidence="4 14" id="KW-1134">Transmembrane beta strand</keyword>
<comment type="subcellular location">
    <subcellularLocation>
        <location evidence="1 14">Cell outer membrane</location>
        <topology evidence="1 14">Multi-pass membrane protein</topology>
    </subcellularLocation>
</comment>
<protein>
    <submittedName>
        <fullName evidence="19">TonB-dependent siderophore receptor</fullName>
    </submittedName>
</protein>
<dbReference type="Pfam" id="PF00593">
    <property type="entry name" value="TonB_dep_Rec_b-barrel"/>
    <property type="match status" value="1"/>
</dbReference>
<keyword evidence="20" id="KW-1185">Reference proteome</keyword>
<evidence type="ECO:0000256" key="9">
    <source>
        <dbReference type="ARBA" id="ARBA00023065"/>
    </source>
</evidence>
<dbReference type="Gene3D" id="2.170.130.10">
    <property type="entry name" value="TonB-dependent receptor, plug domain"/>
    <property type="match status" value="1"/>
</dbReference>
<keyword evidence="3 14" id="KW-0813">Transport</keyword>
<dbReference type="FunFam" id="2.40.170.20:FF:000005">
    <property type="entry name" value="TonB-dependent siderophore receptor"/>
    <property type="match status" value="1"/>
</dbReference>
<reference evidence="19 20" key="1">
    <citation type="submission" date="2020-03" db="EMBL/GenBank/DDBJ databases">
        <authorList>
            <person name="Lai Q."/>
        </authorList>
    </citation>
    <scope>NUCLEOTIDE SEQUENCE [LARGE SCALE GENOMIC DNA]</scope>
    <source>
        <strain evidence="19 20">CCUG 25036</strain>
    </source>
</reference>
<evidence type="ECO:0000256" key="4">
    <source>
        <dbReference type="ARBA" id="ARBA00022452"/>
    </source>
</evidence>
<dbReference type="InterPro" id="IPR000531">
    <property type="entry name" value="Beta-barrel_TonB"/>
</dbReference>
<comment type="caution">
    <text evidence="19">The sequence shown here is derived from an EMBL/GenBank/DDBJ whole genome shotgun (WGS) entry which is preliminary data.</text>
</comment>
<dbReference type="FunFam" id="2.170.130.10:FF:000001">
    <property type="entry name" value="Catecholate siderophore TonB-dependent receptor"/>
    <property type="match status" value="1"/>
</dbReference>
<keyword evidence="11 14" id="KW-0472">Membrane</keyword>
<dbReference type="SUPFAM" id="SSF56935">
    <property type="entry name" value="Porins"/>
    <property type="match status" value="1"/>
</dbReference>
<organism evidence="19 20">
    <name type="scientific">Luteibacter anthropi</name>
    <dbReference type="NCBI Taxonomy" id="564369"/>
    <lineage>
        <taxon>Bacteria</taxon>
        <taxon>Pseudomonadati</taxon>
        <taxon>Pseudomonadota</taxon>
        <taxon>Gammaproteobacteria</taxon>
        <taxon>Lysobacterales</taxon>
        <taxon>Rhodanobacteraceae</taxon>
        <taxon>Luteibacter</taxon>
    </lineage>
</organism>
<dbReference type="EMBL" id="JAARLZ010000005">
    <property type="protein sequence ID" value="NII06852.1"/>
    <property type="molecule type" value="Genomic_DNA"/>
</dbReference>
<proteinExistence type="inferred from homology"/>
<dbReference type="InterPro" id="IPR010105">
    <property type="entry name" value="TonB_sidphr_rcpt"/>
</dbReference>
<evidence type="ECO:0000256" key="2">
    <source>
        <dbReference type="ARBA" id="ARBA00009810"/>
    </source>
</evidence>
<gene>
    <name evidence="19" type="ORF">HBF25_10685</name>
</gene>
<dbReference type="GO" id="GO:0009279">
    <property type="term" value="C:cell outer membrane"/>
    <property type="evidence" value="ECO:0007669"/>
    <property type="project" value="UniProtKB-SubCell"/>
</dbReference>
<evidence type="ECO:0000259" key="17">
    <source>
        <dbReference type="Pfam" id="PF00593"/>
    </source>
</evidence>
<dbReference type="PANTHER" id="PTHR32552">
    <property type="entry name" value="FERRICHROME IRON RECEPTOR-RELATED"/>
    <property type="match status" value="1"/>
</dbReference>
<dbReference type="Gene3D" id="2.40.170.20">
    <property type="entry name" value="TonB-dependent receptor, beta-barrel domain"/>
    <property type="match status" value="1"/>
</dbReference>
<dbReference type="InterPro" id="IPR039426">
    <property type="entry name" value="TonB-dep_rcpt-like"/>
</dbReference>
<accession>A0A7X5UAN4</accession>
<dbReference type="AlphaFoldDB" id="A0A7X5UAN4"/>
<keyword evidence="9" id="KW-0406">Ion transport</keyword>
<evidence type="ECO:0000256" key="1">
    <source>
        <dbReference type="ARBA" id="ARBA00004571"/>
    </source>
</evidence>
<keyword evidence="12 19" id="KW-0675">Receptor</keyword>
<dbReference type="Pfam" id="PF07715">
    <property type="entry name" value="Plug"/>
    <property type="match status" value="1"/>
</dbReference>
<evidence type="ECO:0000256" key="8">
    <source>
        <dbReference type="ARBA" id="ARBA00023004"/>
    </source>
</evidence>
<keyword evidence="10 15" id="KW-0798">TonB box</keyword>
<comment type="similarity">
    <text evidence="2 14 15">Belongs to the TonB-dependent receptor family.</text>
</comment>
<evidence type="ECO:0000256" key="12">
    <source>
        <dbReference type="ARBA" id="ARBA00023170"/>
    </source>
</evidence>
<evidence type="ECO:0000313" key="19">
    <source>
        <dbReference type="EMBL" id="NII06852.1"/>
    </source>
</evidence>
<name>A0A7X5UAN4_9GAMM</name>
<dbReference type="InterPro" id="IPR036942">
    <property type="entry name" value="Beta-barrel_TonB_sf"/>
</dbReference>
<keyword evidence="8" id="KW-0408">Iron</keyword>
<keyword evidence="6 14" id="KW-0812">Transmembrane</keyword>
<evidence type="ECO:0000256" key="11">
    <source>
        <dbReference type="ARBA" id="ARBA00023136"/>
    </source>
</evidence>
<sequence length="712" mass="78724">MKRKIAILSAAIVVAFSGTPGRGADVDPPSEPSKAKALPGVEVTANRGAEGRFVIDTADGAAKTDVPVHETPQSISVIGRDQLDDRNVQTLNDALHYTAGVATYYSNDTRNDAFTLRGFGAEFMYLDGTRLGAVAGRGLDQWRVDPYQLDRIEVVKGPASMLYGLGEPGGVVNMVSKMPTEDARHQVDITAGSYNHYGLGIDTSGPLSDDGRLLYRFIAQESYSENQVDYVHGTRTLLAPSLTWRPDDRTSLTVMATYLHDDTMDSNNFLPRIGTLVPNDLGQKISTRLSTSNPGYENYDKTQASIGYLFERELSEAWRFRQNFRYAYLTLDNQALFGFRLLADQQTILRAAMNLGSSFNNVDLDNQFLGKLESGPVKHTVLLGLNATSQNFADNEGYDYGYPLNLYHPVYGPVQRPDYNDTRTRQLQQQIGLYAQDQMRYDRWVLALSGREDAVRSTTHDYLGDTRQTQTNHAFSGRAGLMYLFDNGLAPYASYSTSFLPVAGTDAYSHPYRPLTSHQVEVGLKYQPAAMNATFSAAAFDLRQNNTLTQVDNPMLNGSVQQGQTRSRGIELEATAELTSQLKLLTAYTLQEVKVTKGSIDDPTVGKAPSATPRHLASVWLDYTLPRGPFAGLGFNAGAQYVGASYGNSANSFHVPSFTVFDAGLHYTLAQWRFVLTANNLTDRIYVARCGIDTRCQYGQRRNAMLTARYSW</sequence>
<keyword evidence="13 14" id="KW-0998">Cell outer membrane</keyword>
<feature type="domain" description="TonB-dependent receptor plug" evidence="18">
    <location>
        <begin position="68"/>
        <end position="171"/>
    </location>
</feature>
<feature type="domain" description="TonB-dependent receptor-like beta-barrel" evidence="17">
    <location>
        <begin position="244"/>
        <end position="681"/>
    </location>
</feature>
<feature type="chain" id="PRO_5030519029" evidence="16">
    <location>
        <begin position="24"/>
        <end position="712"/>
    </location>
</feature>
<evidence type="ECO:0000256" key="10">
    <source>
        <dbReference type="ARBA" id="ARBA00023077"/>
    </source>
</evidence>
<evidence type="ECO:0000256" key="7">
    <source>
        <dbReference type="ARBA" id="ARBA00022729"/>
    </source>
</evidence>
<evidence type="ECO:0000256" key="14">
    <source>
        <dbReference type="PROSITE-ProRule" id="PRU01360"/>
    </source>
</evidence>
<dbReference type="CDD" id="cd01347">
    <property type="entry name" value="ligand_gated_channel"/>
    <property type="match status" value="1"/>
</dbReference>
<feature type="signal peptide" evidence="16">
    <location>
        <begin position="1"/>
        <end position="23"/>
    </location>
</feature>
<evidence type="ECO:0000256" key="3">
    <source>
        <dbReference type="ARBA" id="ARBA00022448"/>
    </source>
</evidence>
<dbReference type="GO" id="GO:0038023">
    <property type="term" value="F:signaling receptor activity"/>
    <property type="evidence" value="ECO:0007669"/>
    <property type="project" value="InterPro"/>
</dbReference>
<evidence type="ECO:0000313" key="20">
    <source>
        <dbReference type="Proteomes" id="UP000490980"/>
    </source>
</evidence>
<evidence type="ECO:0000256" key="5">
    <source>
        <dbReference type="ARBA" id="ARBA00022496"/>
    </source>
</evidence>
<keyword evidence="7 16" id="KW-0732">Signal</keyword>
<evidence type="ECO:0000259" key="18">
    <source>
        <dbReference type="Pfam" id="PF07715"/>
    </source>
</evidence>
<dbReference type="GO" id="GO:0015891">
    <property type="term" value="P:siderophore transport"/>
    <property type="evidence" value="ECO:0007669"/>
    <property type="project" value="InterPro"/>
</dbReference>
<keyword evidence="5" id="KW-0410">Iron transport</keyword>
<dbReference type="InterPro" id="IPR012910">
    <property type="entry name" value="Plug_dom"/>
</dbReference>
<evidence type="ECO:0000256" key="15">
    <source>
        <dbReference type="RuleBase" id="RU003357"/>
    </source>
</evidence>
<dbReference type="InterPro" id="IPR037066">
    <property type="entry name" value="Plug_dom_sf"/>
</dbReference>
<dbReference type="NCBIfam" id="TIGR01783">
    <property type="entry name" value="TonB-siderophor"/>
    <property type="match status" value="1"/>
</dbReference>
<dbReference type="PROSITE" id="PS52016">
    <property type="entry name" value="TONB_DEPENDENT_REC_3"/>
    <property type="match status" value="1"/>
</dbReference>
<dbReference type="RefSeq" id="WP_166948205.1">
    <property type="nucleotide sequence ID" value="NZ_JAARLZ010000005.1"/>
</dbReference>
<dbReference type="GO" id="GO:0015344">
    <property type="term" value="F:siderophore uptake transmembrane transporter activity"/>
    <property type="evidence" value="ECO:0007669"/>
    <property type="project" value="TreeGrafter"/>
</dbReference>
<dbReference type="PANTHER" id="PTHR32552:SF68">
    <property type="entry name" value="FERRICHROME OUTER MEMBRANE TRANSPORTER_PHAGE RECEPTOR"/>
    <property type="match status" value="1"/>
</dbReference>